<reference evidence="1" key="1">
    <citation type="submission" date="2014-05" db="EMBL/GenBank/DDBJ databases">
        <title>The transcriptome of the halophilic microalga Tetraselmis sp. GSL018 isolated from the Great Salt Lake, Utah.</title>
        <authorList>
            <person name="Jinkerson R.E."/>
            <person name="D'Adamo S."/>
            <person name="Posewitz M.C."/>
        </authorList>
    </citation>
    <scope>NUCLEOTIDE SEQUENCE</scope>
    <source>
        <strain evidence="1">GSL018</strain>
    </source>
</reference>
<feature type="non-terminal residue" evidence="1">
    <location>
        <position position="1"/>
    </location>
</feature>
<accession>A0A061QLR1</accession>
<organism evidence="1">
    <name type="scientific">Tetraselmis sp. GSL018</name>
    <dbReference type="NCBI Taxonomy" id="582737"/>
    <lineage>
        <taxon>Eukaryota</taxon>
        <taxon>Viridiplantae</taxon>
        <taxon>Chlorophyta</taxon>
        <taxon>core chlorophytes</taxon>
        <taxon>Chlorodendrophyceae</taxon>
        <taxon>Chlorodendrales</taxon>
        <taxon>Chlorodendraceae</taxon>
        <taxon>Tetraselmis</taxon>
    </lineage>
</organism>
<protein>
    <submittedName>
        <fullName evidence="1">Uncharacterized protein</fullName>
    </submittedName>
</protein>
<gene>
    <name evidence="1" type="ORF">TSPGSL018_25811</name>
</gene>
<feature type="non-terminal residue" evidence="1">
    <location>
        <position position="76"/>
    </location>
</feature>
<sequence length="76" mass="8094">SPTLVLSVRRSYPLMDEVTGVERLPPSSSALLCGFALGIRDESSSSKRVIGSAIARLVAILAGGRRMKAKSMQMLC</sequence>
<dbReference type="AlphaFoldDB" id="A0A061QLR1"/>
<evidence type="ECO:0000313" key="1">
    <source>
        <dbReference type="EMBL" id="JAC61592.1"/>
    </source>
</evidence>
<proteinExistence type="predicted"/>
<dbReference type="EMBL" id="GBEZ01025502">
    <property type="protein sequence ID" value="JAC61592.1"/>
    <property type="molecule type" value="Transcribed_RNA"/>
</dbReference>
<name>A0A061QLR1_9CHLO</name>